<sequence length="58" mass="6559">MLQYVDNNSYSQFNFTTNVTATLIARVASLSGLKTLSFLHTARFYERLVEAMADKPGR</sequence>
<accession>A0A6H2BV70</accession>
<dbReference type="KEGG" id="dfs:HGD76_21545"/>
<dbReference type="AlphaFoldDB" id="A0A6H2BV70"/>
<proteinExistence type="predicted"/>
<evidence type="ECO:0000313" key="2">
    <source>
        <dbReference type="Proteomes" id="UP000502433"/>
    </source>
</evidence>
<dbReference type="Proteomes" id="UP000502433">
    <property type="component" value="Chromosome"/>
</dbReference>
<reference evidence="1 2" key="1">
    <citation type="submission" date="2020-04" db="EMBL/GenBank/DDBJ databases">
        <title>Genome-Wide Identification of 5-Methylcytosine Sites in Bacterial Genomes By High-Throughput Sequencing of MspJI Restriction Fragments.</title>
        <authorList>
            <person name="Wu V."/>
        </authorList>
    </citation>
    <scope>NUCLEOTIDE SEQUENCE [LARGE SCALE GENOMIC DNA]</scope>
    <source>
        <strain evidence="1 2">CCAP 1403/13f</strain>
    </source>
</reference>
<organism evidence="1 2">
    <name type="scientific">Dolichospermum flos-aquae CCAP 1403/13F</name>
    <dbReference type="NCBI Taxonomy" id="315271"/>
    <lineage>
        <taxon>Bacteria</taxon>
        <taxon>Bacillati</taxon>
        <taxon>Cyanobacteriota</taxon>
        <taxon>Cyanophyceae</taxon>
        <taxon>Nostocales</taxon>
        <taxon>Aphanizomenonaceae</taxon>
        <taxon>Dolichospermum</taxon>
    </lineage>
</organism>
<dbReference type="EMBL" id="CP051206">
    <property type="protein sequence ID" value="QJB42866.1"/>
    <property type="molecule type" value="Genomic_DNA"/>
</dbReference>
<reference evidence="1 2" key="2">
    <citation type="submission" date="2020-04" db="EMBL/GenBank/DDBJ databases">
        <authorList>
            <person name="Fomenkov A."/>
            <person name="Anton B.P."/>
            <person name="Roberts R.J."/>
        </authorList>
    </citation>
    <scope>NUCLEOTIDE SEQUENCE [LARGE SCALE GENOMIC DNA]</scope>
    <source>
        <strain evidence="1 2">CCAP 1403/13f</strain>
    </source>
</reference>
<protein>
    <submittedName>
        <fullName evidence="1">Uncharacterized protein</fullName>
    </submittedName>
</protein>
<name>A0A6H2BV70_DOLFA</name>
<evidence type="ECO:0000313" key="1">
    <source>
        <dbReference type="EMBL" id="QJB42866.1"/>
    </source>
</evidence>
<gene>
    <name evidence="1" type="ORF">HGD76_21545</name>
</gene>